<sequence length="90" mass="9611">MIQTGRLRIPSPAPWQGHQDLPACTQQEPLPALGLTDALTQGISLLSQRCPFLSTPKPTVTIHTLTTSAIPELNNSALLLPTCPHLLPAV</sequence>
<protein>
    <submittedName>
        <fullName evidence="1">Uncharacterized protein</fullName>
    </submittedName>
</protein>
<proteinExistence type="predicted"/>
<reference evidence="1" key="2">
    <citation type="submission" date="2025-08" db="UniProtKB">
        <authorList>
            <consortium name="Ensembl"/>
        </authorList>
    </citation>
    <scope>IDENTIFICATION</scope>
</reference>
<reference evidence="1" key="1">
    <citation type="submission" date="2020-02" db="EMBL/GenBank/DDBJ databases">
        <authorList>
            <person name="Enbody D E."/>
            <person name="Pettersson E M."/>
        </authorList>
    </citation>
    <scope>NUCLEOTIDE SEQUENCE [LARGE SCALE GENOMIC DNA]</scope>
</reference>
<evidence type="ECO:0000313" key="1">
    <source>
        <dbReference type="Ensembl" id="ENSCPVP00000010903.1"/>
    </source>
</evidence>
<dbReference type="Proteomes" id="UP000694382">
    <property type="component" value="Chromosome 2"/>
</dbReference>
<reference evidence="1" key="3">
    <citation type="submission" date="2025-09" db="UniProtKB">
        <authorList>
            <consortium name="Ensembl"/>
        </authorList>
    </citation>
    <scope>IDENTIFICATION</scope>
</reference>
<evidence type="ECO:0000313" key="2">
    <source>
        <dbReference type="Proteomes" id="UP000694382"/>
    </source>
</evidence>
<dbReference type="Ensembl" id="ENSCPVT00000011379.2">
    <property type="protein sequence ID" value="ENSCPVP00000010903.1"/>
    <property type="gene ID" value="ENSCPVG00000007977.2"/>
</dbReference>
<name>A0A8C3MVK9_GEOPR</name>
<keyword evidence="2" id="KW-1185">Reference proteome</keyword>
<accession>A0A8C3MVK9</accession>
<organism evidence="1 2">
    <name type="scientific">Geospiza parvula</name>
    <name type="common">Small tree-finch</name>
    <name type="synonym">Camarhynchus parvulus</name>
    <dbReference type="NCBI Taxonomy" id="87175"/>
    <lineage>
        <taxon>Eukaryota</taxon>
        <taxon>Metazoa</taxon>
        <taxon>Chordata</taxon>
        <taxon>Craniata</taxon>
        <taxon>Vertebrata</taxon>
        <taxon>Euteleostomi</taxon>
        <taxon>Archelosauria</taxon>
        <taxon>Archosauria</taxon>
        <taxon>Dinosauria</taxon>
        <taxon>Saurischia</taxon>
        <taxon>Theropoda</taxon>
        <taxon>Coelurosauria</taxon>
        <taxon>Aves</taxon>
        <taxon>Neognathae</taxon>
        <taxon>Neoaves</taxon>
        <taxon>Telluraves</taxon>
        <taxon>Australaves</taxon>
        <taxon>Passeriformes</taxon>
        <taxon>Thraupidae</taxon>
        <taxon>Camarhynchus</taxon>
    </lineage>
</organism>
<dbReference type="AlphaFoldDB" id="A0A8C3MVK9"/>